<keyword evidence="5" id="KW-0143">Chaperone</keyword>
<comment type="subcellular location">
    <subcellularLocation>
        <location evidence="1">Periplasm</location>
    </subcellularLocation>
</comment>
<dbReference type="PANTHER" id="PTHR30251:SF2">
    <property type="entry name" value="FIMBRIAL CHAPERONE YADV-RELATED"/>
    <property type="match status" value="1"/>
</dbReference>
<evidence type="ECO:0000256" key="2">
    <source>
        <dbReference type="ARBA" id="ARBA00007399"/>
    </source>
</evidence>
<feature type="signal peptide" evidence="6">
    <location>
        <begin position="1"/>
        <end position="19"/>
    </location>
</feature>
<evidence type="ECO:0000259" key="8">
    <source>
        <dbReference type="Pfam" id="PF02753"/>
    </source>
</evidence>
<evidence type="ECO:0000256" key="3">
    <source>
        <dbReference type="ARBA" id="ARBA00022729"/>
    </source>
</evidence>
<dbReference type="RefSeq" id="WP_090138797.1">
    <property type="nucleotide sequence ID" value="NZ_FMBC01000078.1"/>
</dbReference>
<dbReference type="Pfam" id="PF02753">
    <property type="entry name" value="PapD_C"/>
    <property type="match status" value="1"/>
</dbReference>
<reference evidence="10" key="1">
    <citation type="submission" date="2016-08" db="EMBL/GenBank/DDBJ databases">
        <authorList>
            <person name="Varghese N."/>
            <person name="Submissions Spin"/>
        </authorList>
    </citation>
    <scope>NUCLEOTIDE SEQUENCE [LARGE SCALE GENOMIC DNA]</scope>
    <source>
        <strain evidence="10">REICA_142</strain>
    </source>
</reference>
<evidence type="ECO:0000256" key="4">
    <source>
        <dbReference type="ARBA" id="ARBA00022764"/>
    </source>
</evidence>
<dbReference type="GO" id="GO:0030288">
    <property type="term" value="C:outer membrane-bounded periplasmic space"/>
    <property type="evidence" value="ECO:0007669"/>
    <property type="project" value="InterPro"/>
</dbReference>
<keyword evidence="4" id="KW-0574">Periplasm</keyword>
<evidence type="ECO:0000256" key="6">
    <source>
        <dbReference type="SAM" id="SignalP"/>
    </source>
</evidence>
<dbReference type="InterPro" id="IPR001829">
    <property type="entry name" value="Pili_assmbl_chaperone_bac"/>
</dbReference>
<dbReference type="InterPro" id="IPR008962">
    <property type="entry name" value="PapD-like_sf"/>
</dbReference>
<dbReference type="SUPFAM" id="SSF49584">
    <property type="entry name" value="Periplasmic chaperone C-domain"/>
    <property type="match status" value="1"/>
</dbReference>
<evidence type="ECO:0000313" key="9">
    <source>
        <dbReference type="EMBL" id="SCC68720.1"/>
    </source>
</evidence>
<feature type="chain" id="PRO_5008692522" evidence="6">
    <location>
        <begin position="20"/>
        <end position="222"/>
    </location>
</feature>
<dbReference type="InterPro" id="IPR016147">
    <property type="entry name" value="Pili_assmbl_chaperone_N"/>
</dbReference>
<dbReference type="AlphaFoldDB" id="A0A1C4GKI7"/>
<keyword evidence="3 6" id="KW-0732">Signal</keyword>
<protein>
    <submittedName>
        <fullName evidence="9">P pilus assembly protein, chaperone PapD</fullName>
    </submittedName>
</protein>
<evidence type="ECO:0000313" key="10">
    <source>
        <dbReference type="Proteomes" id="UP000198515"/>
    </source>
</evidence>
<evidence type="ECO:0000256" key="5">
    <source>
        <dbReference type="ARBA" id="ARBA00023186"/>
    </source>
</evidence>
<dbReference type="EMBL" id="FMBC01000078">
    <property type="protein sequence ID" value="SCC68720.1"/>
    <property type="molecule type" value="Genomic_DNA"/>
</dbReference>
<name>A0A1C4GKI7_9ENTR</name>
<dbReference type="Pfam" id="PF00345">
    <property type="entry name" value="PapD_N"/>
    <property type="match status" value="1"/>
</dbReference>
<comment type="similarity">
    <text evidence="2">Belongs to the periplasmic pilus chaperone family.</text>
</comment>
<evidence type="ECO:0000259" key="7">
    <source>
        <dbReference type="Pfam" id="PF00345"/>
    </source>
</evidence>
<dbReference type="SUPFAM" id="SSF49354">
    <property type="entry name" value="PapD-like"/>
    <property type="match status" value="1"/>
</dbReference>
<keyword evidence="10" id="KW-1185">Reference proteome</keyword>
<dbReference type="InterPro" id="IPR050643">
    <property type="entry name" value="Periplasmic_pilus_chap"/>
</dbReference>
<dbReference type="PRINTS" id="PR00969">
    <property type="entry name" value="CHAPERONPILI"/>
</dbReference>
<dbReference type="InterPro" id="IPR016148">
    <property type="entry name" value="Pili_assmbl_chaperone_C"/>
</dbReference>
<dbReference type="InterPro" id="IPR013783">
    <property type="entry name" value="Ig-like_fold"/>
</dbReference>
<feature type="domain" description="Pili assembly chaperone N-terminal" evidence="7">
    <location>
        <begin position="20"/>
        <end position="137"/>
    </location>
</feature>
<feature type="domain" description="Pili assembly chaperone C-terminal" evidence="8">
    <location>
        <begin position="159"/>
        <end position="215"/>
    </location>
</feature>
<dbReference type="Proteomes" id="UP000198515">
    <property type="component" value="Unassembled WGS sequence"/>
</dbReference>
<proteinExistence type="inferred from homology"/>
<sequence length="222" mass="24353">MFRPLIALGLFMVSVASPAGVEIGGSRLVYEGRDRQATMSVSNPDDRPYLIQAWVDKNPAAGDGDNTFVATPPLFRLEPHSQNSVRIVYTGKPLPTDRESLFWLSIKTVPGIPKEEANRLLISVKSVFKLFYRPTGLNGDPATAYEKITFTRRGGQVFVSNPTPYHISFYELTVGNVRVKTPPTLKPMSEQALAVPAGDAGTVSWRTLNDFGGITDVKKAKI</sequence>
<dbReference type="Gene3D" id="2.60.40.10">
    <property type="entry name" value="Immunoglobulins"/>
    <property type="match status" value="2"/>
</dbReference>
<dbReference type="GO" id="GO:0071555">
    <property type="term" value="P:cell wall organization"/>
    <property type="evidence" value="ECO:0007669"/>
    <property type="project" value="InterPro"/>
</dbReference>
<dbReference type="OrthoDB" id="9131059at2"/>
<gene>
    <name evidence="9" type="ORF">GA0061070_10785</name>
</gene>
<accession>A0A1C4GKI7</accession>
<dbReference type="PANTHER" id="PTHR30251">
    <property type="entry name" value="PILUS ASSEMBLY CHAPERONE"/>
    <property type="match status" value="1"/>
</dbReference>
<organism evidence="9 10">
    <name type="scientific">Kosakonia oryziphila</name>
    <dbReference type="NCBI Taxonomy" id="1005667"/>
    <lineage>
        <taxon>Bacteria</taxon>
        <taxon>Pseudomonadati</taxon>
        <taxon>Pseudomonadota</taxon>
        <taxon>Gammaproteobacteria</taxon>
        <taxon>Enterobacterales</taxon>
        <taxon>Enterobacteriaceae</taxon>
        <taxon>Kosakonia</taxon>
    </lineage>
</organism>
<evidence type="ECO:0000256" key="1">
    <source>
        <dbReference type="ARBA" id="ARBA00004418"/>
    </source>
</evidence>
<dbReference type="InterPro" id="IPR036316">
    <property type="entry name" value="Pili_assmbl_chap_C_dom_sf"/>
</dbReference>